<dbReference type="RefSeq" id="WP_255307623.1">
    <property type="nucleotide sequence ID" value="NZ_CAURZS010000007.1"/>
</dbReference>
<organism evidence="1 2">
    <name type="scientific">Corynebacterium variabile</name>
    <dbReference type="NCBI Taxonomy" id="1727"/>
    <lineage>
        <taxon>Bacteria</taxon>
        <taxon>Bacillati</taxon>
        <taxon>Actinomycetota</taxon>
        <taxon>Actinomycetes</taxon>
        <taxon>Mycobacteriales</taxon>
        <taxon>Corynebacteriaceae</taxon>
        <taxon>Corynebacterium</taxon>
    </lineage>
</organism>
<proteinExistence type="predicted"/>
<gene>
    <name evidence="1" type="ORF">CVAR292_00784</name>
</gene>
<evidence type="ECO:0000313" key="2">
    <source>
        <dbReference type="Proteomes" id="UP000182498"/>
    </source>
</evidence>
<protein>
    <submittedName>
        <fullName evidence="1">Uncharacterized protein</fullName>
    </submittedName>
</protein>
<evidence type="ECO:0000313" key="1">
    <source>
        <dbReference type="EMBL" id="CUU65465.1"/>
    </source>
</evidence>
<dbReference type="EMBL" id="FAUH01000004">
    <property type="protein sequence ID" value="CUU65465.1"/>
    <property type="molecule type" value="Genomic_DNA"/>
</dbReference>
<name>A0A0X2NJ00_9CORY</name>
<dbReference type="AlphaFoldDB" id="A0A0X2NJ00"/>
<sequence>MARGGLTATVLVSVGSVVTALLLAYGFGYPGALTGVALVSVTAIAVFRRDSDRELHALRRSIEHSASDISGVLHQWHEFHHSGAPEHVRDRTRHRPRLLNPDCGVDSVRRFHDAARSSETFLHGLQPKIHATTTVAALTSLLHDTDRHAARLDSLWQRARRESGTPDIS</sequence>
<accession>A0A0X2NJ00</accession>
<reference evidence="2" key="1">
    <citation type="submission" date="2015-11" db="EMBL/GenBank/DDBJ databases">
        <authorList>
            <person name="Dugat-Bony E."/>
        </authorList>
    </citation>
    <scope>NUCLEOTIDE SEQUENCE [LARGE SCALE GENOMIC DNA]</scope>
    <source>
        <strain evidence="2">Mu292</strain>
    </source>
</reference>
<dbReference type="Proteomes" id="UP000182498">
    <property type="component" value="Unassembled WGS sequence"/>
</dbReference>
<keyword evidence="2" id="KW-1185">Reference proteome</keyword>